<evidence type="ECO:0000313" key="7">
    <source>
        <dbReference type="Proteomes" id="UP000075391"/>
    </source>
</evidence>
<comment type="caution">
    <text evidence="6">The sequence shown here is derived from an EMBL/GenBank/DDBJ whole genome shotgun (WGS) entry which is preliminary data.</text>
</comment>
<dbReference type="GO" id="GO:0032259">
    <property type="term" value="P:methylation"/>
    <property type="evidence" value="ECO:0007669"/>
    <property type="project" value="UniProtKB-KW"/>
</dbReference>
<dbReference type="InterPro" id="IPR001091">
    <property type="entry name" value="RM_Methyltransferase"/>
</dbReference>
<keyword evidence="2" id="KW-0489">Methyltransferase</keyword>
<dbReference type="Proteomes" id="UP000075391">
    <property type="component" value="Unassembled WGS sequence"/>
</dbReference>
<name>A0A150WTA4_BDEBC</name>
<dbReference type="PROSITE" id="PS00092">
    <property type="entry name" value="N6_MTASE"/>
    <property type="match status" value="1"/>
</dbReference>
<evidence type="ECO:0000259" key="5">
    <source>
        <dbReference type="Pfam" id="PF01555"/>
    </source>
</evidence>
<dbReference type="RefSeq" id="WP_063243332.1">
    <property type="nucleotide sequence ID" value="NZ_LUKF01000008.1"/>
</dbReference>
<feature type="domain" description="DNA methylase N-4/N-6" evidence="5">
    <location>
        <begin position="32"/>
        <end position="348"/>
    </location>
</feature>
<organism evidence="6 7">
    <name type="scientific">Bdellovibrio bacteriovorus</name>
    <dbReference type="NCBI Taxonomy" id="959"/>
    <lineage>
        <taxon>Bacteria</taxon>
        <taxon>Pseudomonadati</taxon>
        <taxon>Bdellovibrionota</taxon>
        <taxon>Bdellovibrionia</taxon>
        <taxon>Bdellovibrionales</taxon>
        <taxon>Pseudobdellovibrionaceae</taxon>
        <taxon>Bdellovibrio</taxon>
    </lineage>
</organism>
<reference evidence="6 7" key="1">
    <citation type="submission" date="2016-03" db="EMBL/GenBank/DDBJ databases">
        <authorList>
            <person name="Ploux O."/>
        </authorList>
    </citation>
    <scope>NUCLEOTIDE SEQUENCE [LARGE SCALE GENOMIC DNA]</scope>
    <source>
        <strain evidence="6 7">BER2</strain>
    </source>
</reference>
<dbReference type="SUPFAM" id="SSF53335">
    <property type="entry name" value="S-adenosyl-L-methionine-dependent methyltransferases"/>
    <property type="match status" value="1"/>
</dbReference>
<comment type="similarity">
    <text evidence="1 4">Belongs to the N(4)/N(6)-methyltransferase family.</text>
</comment>
<accession>A0A150WTA4</accession>
<dbReference type="GO" id="GO:0008170">
    <property type="term" value="F:N-methyltransferase activity"/>
    <property type="evidence" value="ECO:0007669"/>
    <property type="project" value="InterPro"/>
</dbReference>
<proteinExistence type="inferred from homology"/>
<dbReference type="InterPro" id="IPR029063">
    <property type="entry name" value="SAM-dependent_MTases_sf"/>
</dbReference>
<dbReference type="InterPro" id="IPR002941">
    <property type="entry name" value="DNA_methylase_N4/N6"/>
</dbReference>
<dbReference type="PRINTS" id="PR00508">
    <property type="entry name" value="S21N4MTFRASE"/>
</dbReference>
<evidence type="ECO:0000313" key="6">
    <source>
        <dbReference type="EMBL" id="KYG67622.1"/>
    </source>
</evidence>
<dbReference type="InterPro" id="IPR002052">
    <property type="entry name" value="DNA_methylase_N6_adenine_CS"/>
</dbReference>
<dbReference type="AlphaFoldDB" id="A0A150WTA4"/>
<dbReference type="EMBL" id="LUKF01000008">
    <property type="protein sequence ID" value="KYG67622.1"/>
    <property type="molecule type" value="Genomic_DNA"/>
</dbReference>
<protein>
    <recommendedName>
        <fullName evidence="4">Methyltransferase</fullName>
        <ecNumber evidence="4">2.1.1.-</ecNumber>
    </recommendedName>
</protein>
<keyword evidence="3" id="KW-0808">Transferase</keyword>
<dbReference type="Pfam" id="PF01555">
    <property type="entry name" value="N6_N4_Mtase"/>
    <property type="match status" value="1"/>
</dbReference>
<evidence type="ECO:0000256" key="4">
    <source>
        <dbReference type="RuleBase" id="RU362026"/>
    </source>
</evidence>
<evidence type="ECO:0000256" key="1">
    <source>
        <dbReference type="ARBA" id="ARBA00006594"/>
    </source>
</evidence>
<dbReference type="Gene3D" id="3.40.50.150">
    <property type="entry name" value="Vaccinia Virus protein VP39"/>
    <property type="match status" value="1"/>
</dbReference>
<dbReference type="EC" id="2.1.1.-" evidence="4"/>
<dbReference type="GO" id="GO:0003677">
    <property type="term" value="F:DNA binding"/>
    <property type="evidence" value="ECO:0007669"/>
    <property type="project" value="InterPro"/>
</dbReference>
<dbReference type="OrthoDB" id="9816288at2"/>
<evidence type="ECO:0000256" key="2">
    <source>
        <dbReference type="ARBA" id="ARBA00022603"/>
    </source>
</evidence>
<evidence type="ECO:0000256" key="3">
    <source>
        <dbReference type="ARBA" id="ARBA00022679"/>
    </source>
</evidence>
<sequence>MSKLKKISPKTNTLYRGDNLEILKAMPENTFDVCYIDPPFFTQKNYKNIWGDKESVLDWESSRLDGFFDTRDFFEQHIKSGEKGLRAYLEWMRLRLAEIHRVLKPGGYFFCHLDYHAVHYIKIVLDDIYGYNNFVNQIIWKRVTNNKAQTEGSFAKMHDTILCFQKTPVNSKNFNKLYLKGDANKDAKNYPYTEEKTGRQYGSFDFTQKGQGPARKFNGKLLTPPSGKHWIWGQDEIDKGLRDGTIIFTKNGTPRVKRYLDEKKGNLIGDIWNDDLVQPIQANSKEKTGWPTQKPVALLQRIISACSNENGLILDCFAGCGTTMHAAHLLKRKWVGIDISPTAMKVNKKRLEEINAKVTIIDEKDLDLEIDKIRNSKKAA</sequence>
<gene>
    <name evidence="6" type="ORF">AZI85_17230</name>
</gene>